<dbReference type="KEGG" id="marg:MARG145_0540"/>
<dbReference type="CDD" id="cd00462">
    <property type="entry name" value="PTH"/>
    <property type="match status" value="1"/>
</dbReference>
<keyword evidence="8" id="KW-0963">Cytoplasm</keyword>
<dbReference type="EMBL" id="JAPFAR010000001">
    <property type="protein sequence ID" value="MDI3349319.1"/>
    <property type="molecule type" value="Genomic_DNA"/>
</dbReference>
<proteinExistence type="inferred from homology"/>
<dbReference type="PROSITE" id="PS01195">
    <property type="entry name" value="PEPT_TRNA_HYDROL_1"/>
    <property type="match status" value="1"/>
</dbReference>
<feature type="active site" description="Proton acceptor" evidence="8">
    <location>
        <position position="19"/>
    </location>
</feature>
<dbReference type="NCBIfam" id="TIGR00447">
    <property type="entry name" value="pth"/>
    <property type="match status" value="1"/>
</dbReference>
<evidence type="ECO:0000256" key="6">
    <source>
        <dbReference type="ARBA" id="ARBA00048707"/>
    </source>
</evidence>
<dbReference type="InterPro" id="IPR001328">
    <property type="entry name" value="Pept_tRNA_hydro"/>
</dbReference>
<dbReference type="HAMAP" id="MF_00083">
    <property type="entry name" value="Pept_tRNA_hydro_bact"/>
    <property type="match status" value="1"/>
</dbReference>
<dbReference type="SUPFAM" id="SSF53178">
    <property type="entry name" value="Peptidyl-tRNA hydrolase-like"/>
    <property type="match status" value="1"/>
</dbReference>
<feature type="site" description="Discriminates between blocked and unblocked aminoacyl-tRNA" evidence="8">
    <location>
        <position position="9"/>
    </location>
</feature>
<protein>
    <recommendedName>
        <fullName evidence="7 8">Peptidyl-tRNA hydrolase</fullName>
        <shortName evidence="8">Pth</shortName>
        <ecNumber evidence="1 8">3.1.1.29</ecNumber>
    </recommendedName>
</protein>
<keyword evidence="2 8" id="KW-0820">tRNA-binding</keyword>
<evidence type="ECO:0000313" key="11">
    <source>
        <dbReference type="EMBL" id="MDI3349319.1"/>
    </source>
</evidence>
<dbReference type="Gene3D" id="3.40.50.1470">
    <property type="entry name" value="Peptidyl-tRNA hydrolase"/>
    <property type="match status" value="1"/>
</dbReference>
<comment type="caution">
    <text evidence="11">The sequence shown here is derived from an EMBL/GenBank/DDBJ whole genome shotgun (WGS) entry which is preliminary data.</text>
</comment>
<evidence type="ECO:0000256" key="4">
    <source>
        <dbReference type="ARBA" id="ARBA00022884"/>
    </source>
</evidence>
<dbReference type="PANTHER" id="PTHR17224">
    <property type="entry name" value="PEPTIDYL-TRNA HYDROLASE"/>
    <property type="match status" value="1"/>
</dbReference>
<keyword evidence="4 8" id="KW-0694">RNA-binding</keyword>
<evidence type="ECO:0000256" key="10">
    <source>
        <dbReference type="RuleBase" id="RU004320"/>
    </source>
</evidence>
<dbReference type="OrthoDB" id="9800507at2"/>
<keyword evidence="3 8" id="KW-0378">Hydrolase</keyword>
<evidence type="ECO:0000256" key="8">
    <source>
        <dbReference type="HAMAP-Rule" id="MF_00083"/>
    </source>
</evidence>
<dbReference type="RefSeq" id="WP_004416387.1">
    <property type="nucleotide sequence ID" value="NZ_AP014657.1"/>
</dbReference>
<dbReference type="PROSITE" id="PS01196">
    <property type="entry name" value="PEPT_TRNA_HYDROL_2"/>
    <property type="match status" value="1"/>
</dbReference>
<dbReference type="eggNOG" id="COG0193">
    <property type="taxonomic scope" value="Bacteria"/>
</dbReference>
<evidence type="ECO:0000256" key="3">
    <source>
        <dbReference type="ARBA" id="ARBA00022801"/>
    </source>
</evidence>
<evidence type="ECO:0000313" key="12">
    <source>
        <dbReference type="Proteomes" id="UP001162175"/>
    </source>
</evidence>
<comment type="similarity">
    <text evidence="5 8 10">Belongs to the PTH family.</text>
</comment>
<organism evidence="11 12">
    <name type="scientific">Mycoplasmopsis arginini</name>
    <name type="common">Mycoplasma arginini</name>
    <dbReference type="NCBI Taxonomy" id="2094"/>
    <lineage>
        <taxon>Bacteria</taxon>
        <taxon>Bacillati</taxon>
        <taxon>Mycoplasmatota</taxon>
        <taxon>Mycoplasmoidales</taxon>
        <taxon>Metamycoplasmataceae</taxon>
        <taxon>Mycoplasmopsis</taxon>
    </lineage>
</organism>
<comment type="subunit">
    <text evidence="8">Monomer.</text>
</comment>
<feature type="binding site" evidence="8">
    <location>
        <position position="108"/>
    </location>
    <ligand>
        <name>tRNA</name>
        <dbReference type="ChEBI" id="CHEBI:17843"/>
    </ligand>
</feature>
<reference evidence="11" key="1">
    <citation type="submission" date="2022-11" db="EMBL/GenBank/DDBJ databases">
        <title>Draft genome of Mycoplasma arginini isolated from fly.</title>
        <authorList>
            <person name="Severgnini M."/>
            <person name="Gioia G."/>
            <person name="Cremonesi P."/>
            <person name="Moroni P."/>
            <person name="Addis M.F."/>
            <person name="Castiglioni B."/>
        </authorList>
    </citation>
    <scope>NUCLEOTIDE SEQUENCE</scope>
    <source>
        <strain evidence="11">QMP CG1-1632</strain>
    </source>
</reference>
<evidence type="ECO:0000256" key="7">
    <source>
        <dbReference type="ARBA" id="ARBA00050038"/>
    </source>
</evidence>
<dbReference type="PANTHER" id="PTHR17224:SF1">
    <property type="entry name" value="PEPTIDYL-TRNA HYDROLASE"/>
    <property type="match status" value="1"/>
</dbReference>
<dbReference type="GO" id="GO:0000049">
    <property type="term" value="F:tRNA binding"/>
    <property type="evidence" value="ECO:0007669"/>
    <property type="project" value="UniProtKB-UniRule"/>
</dbReference>
<comment type="function">
    <text evidence="8">Catalyzes the release of premature peptidyl moieties from peptidyl-tRNA molecules trapped in stalled 50S ribosomal subunits, and thus maintains levels of free tRNAs and 50S ribosomes.</text>
</comment>
<dbReference type="InterPro" id="IPR036416">
    <property type="entry name" value="Pept_tRNA_hydro_sf"/>
</dbReference>
<dbReference type="Pfam" id="PF01195">
    <property type="entry name" value="Pept_tRNA_hydro"/>
    <property type="match status" value="1"/>
</dbReference>
<feature type="binding site" evidence="8">
    <location>
        <position position="62"/>
    </location>
    <ligand>
        <name>tRNA</name>
        <dbReference type="ChEBI" id="CHEBI:17843"/>
    </ligand>
</feature>
<sequence length="184" mass="20674">MKLIVGLGNPGIEYEKTRHNVGFMVIDKLSEKLECPLKEKKFNGIFYKDKDVILAKPLTYMNNSGEFVKAIVEYYDVLIDDIIVVYDDMDTELGKVTIRQSGSSGGHNGIKSIIQHLNTQDIKRLKIGIGRNENAINFVLGKFSFADSKIIEKVVDAASDALIQFIGNDIRYVMNNYSGKIYGK</sequence>
<accession>A0A0C6FYH7</accession>
<feature type="binding site" evidence="8">
    <location>
        <position position="60"/>
    </location>
    <ligand>
        <name>tRNA</name>
        <dbReference type="ChEBI" id="CHEBI:17843"/>
    </ligand>
</feature>
<dbReference type="GO" id="GO:0005737">
    <property type="term" value="C:cytoplasm"/>
    <property type="evidence" value="ECO:0007669"/>
    <property type="project" value="UniProtKB-SubCell"/>
</dbReference>
<dbReference type="GO" id="GO:0004045">
    <property type="term" value="F:peptidyl-tRNA hydrolase activity"/>
    <property type="evidence" value="ECO:0007669"/>
    <property type="project" value="UniProtKB-UniRule"/>
</dbReference>
<feature type="binding site" evidence="8">
    <location>
        <position position="14"/>
    </location>
    <ligand>
        <name>tRNA</name>
        <dbReference type="ChEBI" id="CHEBI:17843"/>
    </ligand>
</feature>
<comment type="catalytic activity">
    <reaction evidence="6 8 9">
        <text>an N-acyl-L-alpha-aminoacyl-tRNA + H2O = an N-acyl-L-amino acid + a tRNA + H(+)</text>
        <dbReference type="Rhea" id="RHEA:54448"/>
        <dbReference type="Rhea" id="RHEA-COMP:10123"/>
        <dbReference type="Rhea" id="RHEA-COMP:13883"/>
        <dbReference type="ChEBI" id="CHEBI:15377"/>
        <dbReference type="ChEBI" id="CHEBI:15378"/>
        <dbReference type="ChEBI" id="CHEBI:59874"/>
        <dbReference type="ChEBI" id="CHEBI:78442"/>
        <dbReference type="ChEBI" id="CHEBI:138191"/>
        <dbReference type="EC" id="3.1.1.29"/>
    </reaction>
</comment>
<dbReference type="GO" id="GO:0006515">
    <property type="term" value="P:protein quality control for misfolded or incompletely synthesized proteins"/>
    <property type="evidence" value="ECO:0007669"/>
    <property type="project" value="UniProtKB-UniRule"/>
</dbReference>
<dbReference type="GO" id="GO:0072344">
    <property type="term" value="P:rescue of stalled ribosome"/>
    <property type="evidence" value="ECO:0007669"/>
    <property type="project" value="UniProtKB-UniRule"/>
</dbReference>
<name>A0A0C6FYH7_MYCAR</name>
<evidence type="ECO:0000256" key="5">
    <source>
        <dbReference type="ARBA" id="ARBA00038063"/>
    </source>
</evidence>
<dbReference type="Proteomes" id="UP001162175">
    <property type="component" value="Unassembled WGS sequence"/>
</dbReference>
<dbReference type="GeneID" id="80703546"/>
<gene>
    <name evidence="8" type="primary">pth</name>
    <name evidence="11" type="ORF">DCBHLPFO_00092</name>
</gene>
<dbReference type="AlphaFoldDB" id="A0A0C6FYH7"/>
<evidence type="ECO:0000256" key="9">
    <source>
        <dbReference type="RuleBase" id="RU000673"/>
    </source>
</evidence>
<evidence type="ECO:0000256" key="2">
    <source>
        <dbReference type="ARBA" id="ARBA00022555"/>
    </source>
</evidence>
<comment type="subcellular location">
    <subcellularLocation>
        <location evidence="8">Cytoplasm</location>
    </subcellularLocation>
</comment>
<evidence type="ECO:0000256" key="1">
    <source>
        <dbReference type="ARBA" id="ARBA00013260"/>
    </source>
</evidence>
<comment type="function">
    <text evidence="8">Hydrolyzes ribosome-free peptidyl-tRNAs (with 1 or more amino acids incorporated), which drop off the ribosome during protein synthesis, or as a result of ribosome stalling.</text>
</comment>
<feature type="site" description="Stabilizes the basic form of H active site to accept a proton" evidence="8">
    <location>
        <position position="87"/>
    </location>
</feature>
<dbReference type="InterPro" id="IPR018171">
    <property type="entry name" value="Pept_tRNA_hydro_CS"/>
</dbReference>
<dbReference type="EC" id="3.1.1.29" evidence="1 8"/>
<dbReference type="FunFam" id="3.40.50.1470:FF:000001">
    <property type="entry name" value="Peptidyl-tRNA hydrolase"/>
    <property type="match status" value="1"/>
</dbReference>